<dbReference type="GO" id="GO:0003824">
    <property type="term" value="F:catalytic activity"/>
    <property type="evidence" value="ECO:0007669"/>
    <property type="project" value="InterPro"/>
</dbReference>
<dbReference type="AlphaFoldDB" id="A0A8K0CPY3"/>
<dbReference type="SUPFAM" id="SSF56219">
    <property type="entry name" value="DNase I-like"/>
    <property type="match status" value="1"/>
</dbReference>
<accession>A0A8K0CPY3</accession>
<organism evidence="2 3">
    <name type="scientific">Ignelater luminosus</name>
    <name type="common">Cucubano</name>
    <name type="synonym">Pyrophorus luminosus</name>
    <dbReference type="NCBI Taxonomy" id="2038154"/>
    <lineage>
        <taxon>Eukaryota</taxon>
        <taxon>Metazoa</taxon>
        <taxon>Ecdysozoa</taxon>
        <taxon>Arthropoda</taxon>
        <taxon>Hexapoda</taxon>
        <taxon>Insecta</taxon>
        <taxon>Pterygota</taxon>
        <taxon>Neoptera</taxon>
        <taxon>Endopterygota</taxon>
        <taxon>Coleoptera</taxon>
        <taxon>Polyphaga</taxon>
        <taxon>Elateriformia</taxon>
        <taxon>Elateroidea</taxon>
        <taxon>Elateridae</taxon>
        <taxon>Agrypninae</taxon>
        <taxon>Pyrophorini</taxon>
        <taxon>Ignelater</taxon>
    </lineage>
</organism>
<dbReference type="InterPro" id="IPR005135">
    <property type="entry name" value="Endo/exonuclease/phosphatase"/>
</dbReference>
<dbReference type="EMBL" id="VTPC01031798">
    <property type="protein sequence ID" value="KAF2891444.1"/>
    <property type="molecule type" value="Genomic_DNA"/>
</dbReference>
<evidence type="ECO:0000313" key="2">
    <source>
        <dbReference type="EMBL" id="KAF2891444.1"/>
    </source>
</evidence>
<proteinExistence type="predicted"/>
<reference evidence="2" key="1">
    <citation type="submission" date="2019-08" db="EMBL/GenBank/DDBJ databases">
        <title>The genome of the North American firefly Photinus pyralis.</title>
        <authorList>
            <consortium name="Photinus pyralis genome working group"/>
            <person name="Fallon T.R."/>
            <person name="Sander Lower S.E."/>
            <person name="Weng J.-K."/>
        </authorList>
    </citation>
    <scope>NUCLEOTIDE SEQUENCE</scope>
    <source>
        <strain evidence="2">TRF0915ILg1</strain>
        <tissue evidence="2">Whole body</tissue>
    </source>
</reference>
<dbReference type="OrthoDB" id="6775274at2759"/>
<comment type="caution">
    <text evidence="2">The sequence shown here is derived from an EMBL/GenBank/DDBJ whole genome shotgun (WGS) entry which is preliminary data.</text>
</comment>
<evidence type="ECO:0000313" key="3">
    <source>
        <dbReference type="Proteomes" id="UP000801492"/>
    </source>
</evidence>
<dbReference type="Gene3D" id="3.60.10.10">
    <property type="entry name" value="Endonuclease/exonuclease/phosphatase"/>
    <property type="match status" value="1"/>
</dbReference>
<keyword evidence="3" id="KW-1185">Reference proteome</keyword>
<feature type="domain" description="Endonuclease/exonuclease/phosphatase" evidence="1">
    <location>
        <begin position="15"/>
        <end position="130"/>
    </location>
</feature>
<evidence type="ECO:0000259" key="1">
    <source>
        <dbReference type="Pfam" id="PF14529"/>
    </source>
</evidence>
<dbReference type="Proteomes" id="UP000801492">
    <property type="component" value="Unassembled WGS sequence"/>
</dbReference>
<dbReference type="InterPro" id="IPR036691">
    <property type="entry name" value="Endo/exonu/phosph_ase_sf"/>
</dbReference>
<sequence length="334" mass="39778">MIKYNTNKIYAEKKIFIFNCYRPPKEDPQIFFENLNNWLSELDGYKIVAGDFNCRSTLWFDRINDATVPITEELVLNNNLTIINSQNVPTFENEFRTSHIDLTMISYDLNEFITNWEIESDIICSDHKPILFNITSTENIYDRKQHRIINVNILDFTKVNNILKHFVDMDINNPLDTTDNIEHSLASFYNYIKINILKLAENKIYPNRPEWWTHKVERFRKIYLMKKKLLYSNRFPNERNYLYNEMITAKENYKKTLNEAQINSWVSFVENDLKPNPWGVVYKLATSKFNKKDPDETTLTQKQRANVRDFIAITPLNKEIDPPSLNELDYIISK</sequence>
<gene>
    <name evidence="2" type="ORF">ILUMI_14729</name>
</gene>
<name>A0A8K0CPY3_IGNLU</name>
<protein>
    <recommendedName>
        <fullName evidence="1">Endonuclease/exonuclease/phosphatase domain-containing protein</fullName>
    </recommendedName>
</protein>
<dbReference type="PANTHER" id="PTHR33273">
    <property type="entry name" value="DOMAIN-CONTAINING PROTEIN, PUTATIVE-RELATED"/>
    <property type="match status" value="1"/>
</dbReference>
<dbReference type="PANTHER" id="PTHR33273:SF4">
    <property type="entry name" value="ENDONUCLEASE_EXONUCLEASE_PHOSPHATASE DOMAIN-CONTAINING PROTEIN"/>
    <property type="match status" value="1"/>
</dbReference>
<dbReference type="Pfam" id="PF14529">
    <property type="entry name" value="Exo_endo_phos_2"/>
    <property type="match status" value="1"/>
</dbReference>